<protein>
    <submittedName>
        <fullName evidence="2">Uncharacterized protein</fullName>
    </submittedName>
</protein>
<dbReference type="RefSeq" id="WP_008067288.1">
    <property type="nucleotide sequence ID" value="NZ_AQWK01000006.1"/>
</dbReference>
<evidence type="ECO:0000313" key="2">
    <source>
        <dbReference type="EMBL" id="EGD58157.1"/>
    </source>
</evidence>
<dbReference type="AlphaFoldDB" id="F1ZBE5"/>
<gene>
    <name evidence="2" type="ORF">Y88_0209</name>
</gene>
<dbReference type="EMBL" id="AEWJ01000044">
    <property type="protein sequence ID" value="EGD58157.1"/>
    <property type="molecule type" value="Genomic_DNA"/>
</dbReference>
<name>F1ZBE5_9SPHN</name>
<dbReference type="OrthoDB" id="7507746at2"/>
<proteinExistence type="predicted"/>
<accession>F1ZBE5</accession>
<sequence>MLARKHGDMAMTNAERQRRYRQKLKARASGDALGDRVREASDRAVAALWAFHERPAPGGVRWSDIDGCTTLDDYLAELQRSPGNLVEACYAFVPDFEGLTEEEARAIRAIIDIADAVQLAPVRTSARITQPTAFAA</sequence>
<dbReference type="STRING" id="983920.Y88_0209"/>
<dbReference type="Proteomes" id="UP000004728">
    <property type="component" value="Unassembled WGS sequence"/>
</dbReference>
<feature type="region of interest" description="Disordered" evidence="1">
    <location>
        <begin position="1"/>
        <end position="20"/>
    </location>
</feature>
<keyword evidence="3" id="KW-1185">Reference proteome</keyword>
<evidence type="ECO:0000313" key="3">
    <source>
        <dbReference type="Proteomes" id="UP000004728"/>
    </source>
</evidence>
<comment type="caution">
    <text evidence="2">The sequence shown here is derived from an EMBL/GenBank/DDBJ whole genome shotgun (WGS) entry which is preliminary data.</text>
</comment>
<dbReference type="HOGENOM" id="CLU_1873294_0_0_5"/>
<organism evidence="2 3">
    <name type="scientific">Novosphingobium nitrogenifigens DSM 19370</name>
    <dbReference type="NCBI Taxonomy" id="983920"/>
    <lineage>
        <taxon>Bacteria</taxon>
        <taxon>Pseudomonadati</taxon>
        <taxon>Pseudomonadota</taxon>
        <taxon>Alphaproteobacteria</taxon>
        <taxon>Sphingomonadales</taxon>
        <taxon>Sphingomonadaceae</taxon>
        <taxon>Novosphingobium</taxon>
    </lineage>
</organism>
<dbReference type="InParanoid" id="F1ZBE5"/>
<reference evidence="2 3" key="1">
    <citation type="journal article" date="2012" name="J. Bacteriol.">
        <title>Draft Genome Sequence of Novosphingobium nitrogenifigens Y88T.</title>
        <authorList>
            <person name="Strabala T.J."/>
            <person name="Macdonald L."/>
            <person name="Liu V."/>
            <person name="Smit A.M."/>
        </authorList>
    </citation>
    <scope>NUCLEOTIDE SEQUENCE [LARGE SCALE GENOMIC DNA]</scope>
    <source>
        <strain evidence="2 3">DSM 19370</strain>
    </source>
</reference>
<evidence type="ECO:0000256" key="1">
    <source>
        <dbReference type="SAM" id="MobiDB-lite"/>
    </source>
</evidence>